<accession>A0A0E9THZ1</accession>
<reference evidence="1" key="2">
    <citation type="journal article" date="2015" name="Fish Shellfish Immunol.">
        <title>Early steps in the European eel (Anguilla anguilla)-Vibrio vulnificus interaction in the gills: Role of the RtxA13 toxin.</title>
        <authorList>
            <person name="Callol A."/>
            <person name="Pajuelo D."/>
            <person name="Ebbesson L."/>
            <person name="Teles M."/>
            <person name="MacKenzie S."/>
            <person name="Amaro C."/>
        </authorList>
    </citation>
    <scope>NUCLEOTIDE SEQUENCE</scope>
</reference>
<dbReference type="EMBL" id="GBXM01055356">
    <property type="protein sequence ID" value="JAH53221.1"/>
    <property type="molecule type" value="Transcribed_RNA"/>
</dbReference>
<sequence length="32" mass="3827">MLCKFVWNNCMLCLNLHVLIHYPDLYGLLNCE</sequence>
<proteinExistence type="predicted"/>
<evidence type="ECO:0000313" key="1">
    <source>
        <dbReference type="EMBL" id="JAH53221.1"/>
    </source>
</evidence>
<protein>
    <submittedName>
        <fullName evidence="1">Uncharacterized protein</fullName>
    </submittedName>
</protein>
<name>A0A0E9THZ1_ANGAN</name>
<dbReference type="AlphaFoldDB" id="A0A0E9THZ1"/>
<reference evidence="1" key="1">
    <citation type="submission" date="2014-11" db="EMBL/GenBank/DDBJ databases">
        <authorList>
            <person name="Amaro Gonzalez C."/>
        </authorList>
    </citation>
    <scope>NUCLEOTIDE SEQUENCE</scope>
</reference>
<organism evidence="1">
    <name type="scientific">Anguilla anguilla</name>
    <name type="common">European freshwater eel</name>
    <name type="synonym">Muraena anguilla</name>
    <dbReference type="NCBI Taxonomy" id="7936"/>
    <lineage>
        <taxon>Eukaryota</taxon>
        <taxon>Metazoa</taxon>
        <taxon>Chordata</taxon>
        <taxon>Craniata</taxon>
        <taxon>Vertebrata</taxon>
        <taxon>Euteleostomi</taxon>
        <taxon>Actinopterygii</taxon>
        <taxon>Neopterygii</taxon>
        <taxon>Teleostei</taxon>
        <taxon>Anguilliformes</taxon>
        <taxon>Anguillidae</taxon>
        <taxon>Anguilla</taxon>
    </lineage>
</organism>